<evidence type="ECO:0000313" key="3">
    <source>
        <dbReference type="Proteomes" id="UP001515480"/>
    </source>
</evidence>
<comment type="caution">
    <text evidence="2">The sequence shown here is derived from an EMBL/GenBank/DDBJ whole genome shotgun (WGS) entry which is preliminary data.</text>
</comment>
<reference evidence="2 3" key="1">
    <citation type="journal article" date="2024" name="Science">
        <title>Giant polyketide synthase enzymes in the biosynthesis of giant marine polyether toxins.</title>
        <authorList>
            <person name="Fallon T.R."/>
            <person name="Shende V.V."/>
            <person name="Wierzbicki I.H."/>
            <person name="Pendleton A.L."/>
            <person name="Watervoot N.F."/>
            <person name="Auber R.P."/>
            <person name="Gonzalez D.J."/>
            <person name="Wisecaver J.H."/>
            <person name="Moore B.S."/>
        </authorList>
    </citation>
    <scope>NUCLEOTIDE SEQUENCE [LARGE SCALE GENOMIC DNA]</scope>
    <source>
        <strain evidence="2 3">12B1</strain>
    </source>
</reference>
<accession>A0AB34JRJ4</accession>
<dbReference type="EMBL" id="JBGBPQ010000005">
    <property type="protein sequence ID" value="KAL1524240.1"/>
    <property type="molecule type" value="Genomic_DNA"/>
</dbReference>
<feature type="signal peptide" evidence="1">
    <location>
        <begin position="1"/>
        <end position="15"/>
    </location>
</feature>
<keyword evidence="1" id="KW-0732">Signal</keyword>
<dbReference type="AlphaFoldDB" id="A0AB34JRJ4"/>
<evidence type="ECO:0000313" key="2">
    <source>
        <dbReference type="EMBL" id="KAL1524240.1"/>
    </source>
</evidence>
<evidence type="ECO:0000256" key="1">
    <source>
        <dbReference type="SAM" id="SignalP"/>
    </source>
</evidence>
<gene>
    <name evidence="2" type="ORF">AB1Y20_019145</name>
</gene>
<feature type="chain" id="PRO_5044274115" description="Thioredoxin domain-containing protein" evidence="1">
    <location>
        <begin position="16"/>
        <end position="315"/>
    </location>
</feature>
<organism evidence="2 3">
    <name type="scientific">Prymnesium parvum</name>
    <name type="common">Toxic golden alga</name>
    <dbReference type="NCBI Taxonomy" id="97485"/>
    <lineage>
        <taxon>Eukaryota</taxon>
        <taxon>Haptista</taxon>
        <taxon>Haptophyta</taxon>
        <taxon>Prymnesiophyceae</taxon>
        <taxon>Prymnesiales</taxon>
        <taxon>Prymnesiaceae</taxon>
        <taxon>Prymnesium</taxon>
    </lineage>
</organism>
<name>A0AB34JRJ4_PRYPA</name>
<sequence>MRAALLVAWLASSIASKIAPTLSYAGKDSIHSFLYGYDSLPKVLLLLEKPEGPTADGPKVDKPSEPPSWFTSVAVAFKDGRKKTASFAMVEGDDARKVAARLGIQGELPSSGLLIGCMLDGKSSGSFSIFDGYLGDGKGKVVREVRAFVQMLVDGTMERGSILPSFPPPDVPRKTNAISLLELTYETLPTHCFGGAKSLCVIALLPERDVQCPEEMKSLASRHRNDPVQFTWLKTKGQEEFMSAFGVESSQLPVLVVVRSGKRSRFALSEGGLDVPTNAEFIDNILGGGGSFKRIAELPELTPPYLMESETKGEL</sequence>
<protein>
    <recommendedName>
        <fullName evidence="4">Thioredoxin domain-containing protein</fullName>
    </recommendedName>
</protein>
<keyword evidence="3" id="KW-1185">Reference proteome</keyword>
<dbReference type="Gene3D" id="3.40.30.10">
    <property type="entry name" value="Glutaredoxin"/>
    <property type="match status" value="1"/>
</dbReference>
<proteinExistence type="predicted"/>
<evidence type="ECO:0008006" key="4">
    <source>
        <dbReference type="Google" id="ProtNLM"/>
    </source>
</evidence>
<dbReference type="Proteomes" id="UP001515480">
    <property type="component" value="Unassembled WGS sequence"/>
</dbReference>
<dbReference type="InterPro" id="IPR036249">
    <property type="entry name" value="Thioredoxin-like_sf"/>
</dbReference>
<dbReference type="SUPFAM" id="SSF52833">
    <property type="entry name" value="Thioredoxin-like"/>
    <property type="match status" value="1"/>
</dbReference>